<dbReference type="RefSeq" id="WP_208095286.1">
    <property type="nucleotide sequence ID" value="NZ_JAGDYM010000003.1"/>
</dbReference>
<keyword evidence="1" id="KW-0812">Transmembrane</keyword>
<accession>A0A939MPG2</accession>
<evidence type="ECO:0000313" key="3">
    <source>
        <dbReference type="Proteomes" id="UP000664382"/>
    </source>
</evidence>
<evidence type="ECO:0000313" key="2">
    <source>
        <dbReference type="EMBL" id="MBO1900649.1"/>
    </source>
</evidence>
<protein>
    <recommendedName>
        <fullName evidence="4">Multidrug ABC transporter ATPase</fullName>
    </recommendedName>
</protein>
<keyword evidence="1" id="KW-1133">Transmembrane helix</keyword>
<name>A0A939MPG2_9MICO</name>
<dbReference type="EMBL" id="JAGDYM010000003">
    <property type="protein sequence ID" value="MBO1900649.1"/>
    <property type="molecule type" value="Genomic_DNA"/>
</dbReference>
<reference evidence="2" key="1">
    <citation type="submission" date="2021-03" db="EMBL/GenBank/DDBJ databases">
        <title>Leucobacter chromiisoli sp. nov., isolated from chromium-containing soil of chemical plant.</title>
        <authorList>
            <person name="Xu Z."/>
        </authorList>
    </citation>
    <scope>NUCLEOTIDE SEQUENCE</scope>
    <source>
        <strain evidence="2">S27</strain>
    </source>
</reference>
<comment type="caution">
    <text evidence="2">The sequence shown here is derived from an EMBL/GenBank/DDBJ whole genome shotgun (WGS) entry which is preliminary data.</text>
</comment>
<evidence type="ECO:0008006" key="4">
    <source>
        <dbReference type="Google" id="ProtNLM"/>
    </source>
</evidence>
<organism evidence="2 3">
    <name type="scientific">Leucobacter weissii</name>
    <dbReference type="NCBI Taxonomy" id="1983706"/>
    <lineage>
        <taxon>Bacteria</taxon>
        <taxon>Bacillati</taxon>
        <taxon>Actinomycetota</taxon>
        <taxon>Actinomycetes</taxon>
        <taxon>Micrococcales</taxon>
        <taxon>Microbacteriaceae</taxon>
        <taxon>Leucobacter</taxon>
    </lineage>
</organism>
<gene>
    <name evidence="2" type="ORF">J4H92_01640</name>
</gene>
<keyword evidence="1" id="KW-0472">Membrane</keyword>
<feature type="transmembrane region" description="Helical" evidence="1">
    <location>
        <begin position="52"/>
        <end position="76"/>
    </location>
</feature>
<evidence type="ECO:0000256" key="1">
    <source>
        <dbReference type="SAM" id="Phobius"/>
    </source>
</evidence>
<feature type="transmembrane region" description="Helical" evidence="1">
    <location>
        <begin position="14"/>
        <end position="40"/>
    </location>
</feature>
<keyword evidence="3" id="KW-1185">Reference proteome</keyword>
<dbReference type="Proteomes" id="UP000664382">
    <property type="component" value="Unassembled WGS sequence"/>
</dbReference>
<proteinExistence type="predicted"/>
<dbReference type="AlphaFoldDB" id="A0A939MPG2"/>
<sequence>MPSDAPKFSTFERVLAYASISIIALAVISYLTTLIVGLAAGREALASGLWAIVTWIAFYGLPIGFVLLIVLLIISFSRRGGRRSERE</sequence>